<dbReference type="GO" id="GO:0016903">
    <property type="term" value="F:oxidoreductase activity, acting on the aldehyde or oxo group of donors"/>
    <property type="evidence" value="ECO:0007669"/>
    <property type="project" value="UniProtKB-ARBA"/>
</dbReference>
<dbReference type="RefSeq" id="WP_132253491.1">
    <property type="nucleotide sequence ID" value="NZ_SMAL01000010.1"/>
</dbReference>
<dbReference type="InterPro" id="IPR033412">
    <property type="entry name" value="PFOR_II"/>
</dbReference>
<keyword evidence="5" id="KW-0670">Pyruvate</keyword>
<evidence type="ECO:0000259" key="4">
    <source>
        <dbReference type="Pfam" id="PF17147"/>
    </source>
</evidence>
<protein>
    <submittedName>
        <fullName evidence="5">Pyruvate ferredoxin oxidoreductase alpha subunit</fullName>
    </submittedName>
</protein>
<evidence type="ECO:0000313" key="5">
    <source>
        <dbReference type="EMBL" id="TCT12930.1"/>
    </source>
</evidence>
<dbReference type="EMBL" id="SMAL01000010">
    <property type="protein sequence ID" value="TCT12930.1"/>
    <property type="molecule type" value="Genomic_DNA"/>
</dbReference>
<dbReference type="PANTHER" id="PTHR32154:SF0">
    <property type="entry name" value="PYRUVATE-FLAVODOXIN OXIDOREDUCTASE-RELATED"/>
    <property type="match status" value="1"/>
</dbReference>
<dbReference type="OrthoDB" id="9794954at2"/>
<dbReference type="GO" id="GO:0019752">
    <property type="term" value="P:carboxylic acid metabolic process"/>
    <property type="evidence" value="ECO:0007669"/>
    <property type="project" value="UniProtKB-ARBA"/>
</dbReference>
<evidence type="ECO:0000313" key="6">
    <source>
        <dbReference type="Proteomes" id="UP000294902"/>
    </source>
</evidence>
<dbReference type="InterPro" id="IPR029061">
    <property type="entry name" value="THDP-binding"/>
</dbReference>
<accession>A0A4R3MJW9</accession>
<dbReference type="Gene3D" id="3.40.50.970">
    <property type="match status" value="1"/>
</dbReference>
<evidence type="ECO:0000259" key="3">
    <source>
        <dbReference type="Pfam" id="PF01855"/>
    </source>
</evidence>
<dbReference type="Pfam" id="PF01855">
    <property type="entry name" value="POR_N"/>
    <property type="match status" value="1"/>
</dbReference>
<dbReference type="FunFam" id="3.40.50.920:FF:000010">
    <property type="entry name" value="Pyruvate ferredoxin oxidoreductase, alpha subunit"/>
    <property type="match status" value="1"/>
</dbReference>
<proteinExistence type="inferred from homology"/>
<dbReference type="GO" id="GO:0006979">
    <property type="term" value="P:response to oxidative stress"/>
    <property type="evidence" value="ECO:0007669"/>
    <property type="project" value="TreeGrafter"/>
</dbReference>
<sequence length="394" mass="43425">MAIRDKLSGNEAVAVAMKQINPDVVAAFPITPSTEIPQYFSTFVANGEVETEFVPVESEHSAMSACISAAAAGARTMTATSANGLALMWEMLYIAASCKTPVVLTVVNRALSGPINIHNDHSDTMGSRDSGWLQFYGENNQEAYDNLIMALKVAEHPEVSLPAMNCYDGFITSHAIENIELLEDEKVKAFVGDYNPEQFLLNSKNPVAVGPLSMPTHYFEQKRQQAESMRKAKDVIIEVSKEFEALTGRKYDLFESYKLDDAELAIVVIGSTAGTAKYVVDQLRNQGVKAGLLKIRIFRPFPAEEMAEALKDIKVVAVLDKCDGFSGKGAPVFNEIRSALYDYETKPKMVNYVYGLGGRDVRTNDIEKVYNDLLAILESGKVEDPYRYLGVVEE</sequence>
<dbReference type="FunFam" id="3.40.50.970:FF:000012">
    <property type="entry name" value="Pyruvate:ferredoxin (Flavodoxin) oxidoreductase"/>
    <property type="match status" value="1"/>
</dbReference>
<name>A0A4R3MJW9_9FIRM</name>
<feature type="domain" description="Pyruvate flavodoxin/ferredoxin oxidoreductase pyrimidine binding" evidence="3">
    <location>
        <begin position="16"/>
        <end position="240"/>
    </location>
</feature>
<organism evidence="5 6">
    <name type="scientific">Natranaerovirga pectinivora</name>
    <dbReference type="NCBI Taxonomy" id="682400"/>
    <lineage>
        <taxon>Bacteria</taxon>
        <taxon>Bacillati</taxon>
        <taxon>Bacillota</taxon>
        <taxon>Clostridia</taxon>
        <taxon>Lachnospirales</taxon>
        <taxon>Natranaerovirgaceae</taxon>
        <taxon>Natranaerovirga</taxon>
    </lineage>
</organism>
<dbReference type="CDD" id="cd07034">
    <property type="entry name" value="TPP_PYR_PFOR_IOR-alpha_like"/>
    <property type="match status" value="1"/>
</dbReference>
<keyword evidence="2" id="KW-0560">Oxidoreductase</keyword>
<reference evidence="5 6" key="1">
    <citation type="submission" date="2019-03" db="EMBL/GenBank/DDBJ databases">
        <title>Genomic Encyclopedia of Type Strains, Phase IV (KMG-IV): sequencing the most valuable type-strain genomes for metagenomic binning, comparative biology and taxonomic classification.</title>
        <authorList>
            <person name="Goeker M."/>
        </authorList>
    </citation>
    <scope>NUCLEOTIDE SEQUENCE [LARGE SCALE GENOMIC DNA]</scope>
    <source>
        <strain evidence="5 6">DSM 24629</strain>
    </source>
</reference>
<dbReference type="InterPro" id="IPR009014">
    <property type="entry name" value="Transketo_C/PFOR_II"/>
</dbReference>
<dbReference type="SUPFAM" id="SSF52922">
    <property type="entry name" value="TK C-terminal domain-like"/>
    <property type="match status" value="1"/>
</dbReference>
<gene>
    <name evidence="5" type="ORF">EDC18_1104</name>
</gene>
<dbReference type="Proteomes" id="UP000294902">
    <property type="component" value="Unassembled WGS sequence"/>
</dbReference>
<dbReference type="AlphaFoldDB" id="A0A4R3MJW9"/>
<dbReference type="InterPro" id="IPR002880">
    <property type="entry name" value="Pyrv_Fd/Flavodoxin_OxRdtase_N"/>
</dbReference>
<comment type="similarity">
    <text evidence="1">Belongs to the pyruvate:ferredoxin/flavodoxin oxidoreductase family.</text>
</comment>
<evidence type="ECO:0000256" key="2">
    <source>
        <dbReference type="ARBA" id="ARBA00023002"/>
    </source>
</evidence>
<evidence type="ECO:0000256" key="1">
    <source>
        <dbReference type="ARBA" id="ARBA00009032"/>
    </source>
</evidence>
<keyword evidence="6" id="KW-1185">Reference proteome</keyword>
<dbReference type="InterPro" id="IPR050722">
    <property type="entry name" value="Pyruvate:ferred/Flavod_OxRd"/>
</dbReference>
<dbReference type="PANTHER" id="PTHR32154">
    <property type="entry name" value="PYRUVATE-FLAVODOXIN OXIDOREDUCTASE-RELATED"/>
    <property type="match status" value="1"/>
</dbReference>
<dbReference type="Gene3D" id="3.40.50.920">
    <property type="match status" value="1"/>
</dbReference>
<dbReference type="Pfam" id="PF17147">
    <property type="entry name" value="PFOR_II"/>
    <property type="match status" value="1"/>
</dbReference>
<comment type="caution">
    <text evidence="5">The sequence shown here is derived from an EMBL/GenBank/DDBJ whole genome shotgun (WGS) entry which is preliminary data.</text>
</comment>
<feature type="domain" description="Pyruvate:ferredoxin oxidoreductase core" evidence="4">
    <location>
        <begin position="262"/>
        <end position="366"/>
    </location>
</feature>
<dbReference type="SUPFAM" id="SSF52518">
    <property type="entry name" value="Thiamin diphosphate-binding fold (THDP-binding)"/>
    <property type="match status" value="1"/>
</dbReference>